<keyword evidence="3" id="KW-1185">Reference proteome</keyword>
<reference evidence="2" key="1">
    <citation type="journal article" date="2022" name="Int. J. Mol. Sci.">
        <title>Draft Genome of Tanacetum Coccineum: Genomic Comparison of Closely Related Tanacetum-Family Plants.</title>
        <authorList>
            <person name="Yamashiro T."/>
            <person name="Shiraishi A."/>
            <person name="Nakayama K."/>
            <person name="Satake H."/>
        </authorList>
    </citation>
    <scope>NUCLEOTIDE SEQUENCE</scope>
</reference>
<dbReference type="PANTHER" id="PTHR33223">
    <property type="entry name" value="CCHC-TYPE DOMAIN-CONTAINING PROTEIN"/>
    <property type="match status" value="1"/>
</dbReference>
<keyword evidence="2" id="KW-0548">Nucleotidyltransferase</keyword>
<comment type="caution">
    <text evidence="2">The sequence shown here is derived from an EMBL/GenBank/DDBJ whole genome shotgun (WGS) entry which is preliminary data.</text>
</comment>
<dbReference type="InterPro" id="IPR045358">
    <property type="entry name" value="Ty3_capsid"/>
</dbReference>
<organism evidence="2 3">
    <name type="scientific">Tanacetum coccineum</name>
    <dbReference type="NCBI Taxonomy" id="301880"/>
    <lineage>
        <taxon>Eukaryota</taxon>
        <taxon>Viridiplantae</taxon>
        <taxon>Streptophyta</taxon>
        <taxon>Embryophyta</taxon>
        <taxon>Tracheophyta</taxon>
        <taxon>Spermatophyta</taxon>
        <taxon>Magnoliopsida</taxon>
        <taxon>eudicotyledons</taxon>
        <taxon>Gunneridae</taxon>
        <taxon>Pentapetalae</taxon>
        <taxon>asterids</taxon>
        <taxon>campanulids</taxon>
        <taxon>Asterales</taxon>
        <taxon>Asteraceae</taxon>
        <taxon>Asteroideae</taxon>
        <taxon>Anthemideae</taxon>
        <taxon>Anthemidinae</taxon>
        <taxon>Tanacetum</taxon>
    </lineage>
</organism>
<feature type="domain" description="CCHC-type" evidence="1">
    <location>
        <begin position="273"/>
        <end position="289"/>
    </location>
</feature>
<dbReference type="InterPro" id="IPR001878">
    <property type="entry name" value="Znf_CCHC"/>
</dbReference>
<dbReference type="Proteomes" id="UP001151760">
    <property type="component" value="Unassembled WGS sequence"/>
</dbReference>
<keyword evidence="2" id="KW-0808">Transferase</keyword>
<proteinExistence type="predicted"/>
<gene>
    <name evidence="2" type="ORF">Tco_0861681</name>
</gene>
<dbReference type="Gene3D" id="4.10.60.10">
    <property type="entry name" value="Zinc finger, CCHC-type"/>
    <property type="match status" value="1"/>
</dbReference>
<keyword evidence="2" id="KW-0695">RNA-directed DNA polymerase</keyword>
<name>A0ABQ5BMN7_9ASTR</name>
<evidence type="ECO:0000313" key="3">
    <source>
        <dbReference type="Proteomes" id="UP001151760"/>
    </source>
</evidence>
<evidence type="ECO:0000313" key="2">
    <source>
        <dbReference type="EMBL" id="GJT14639.1"/>
    </source>
</evidence>
<reference evidence="2" key="2">
    <citation type="submission" date="2022-01" db="EMBL/GenBank/DDBJ databases">
        <authorList>
            <person name="Yamashiro T."/>
            <person name="Shiraishi A."/>
            <person name="Satake H."/>
            <person name="Nakayama K."/>
        </authorList>
    </citation>
    <scope>NUCLEOTIDE SEQUENCE</scope>
</reference>
<dbReference type="GO" id="GO:0003964">
    <property type="term" value="F:RNA-directed DNA polymerase activity"/>
    <property type="evidence" value="ECO:0007669"/>
    <property type="project" value="UniProtKB-KW"/>
</dbReference>
<dbReference type="SMART" id="SM00343">
    <property type="entry name" value="ZnF_C2HC"/>
    <property type="match status" value="2"/>
</dbReference>
<evidence type="ECO:0000259" key="1">
    <source>
        <dbReference type="SMART" id="SM00343"/>
    </source>
</evidence>
<protein>
    <submittedName>
        <fullName evidence="2">Reverse transcriptase domain-containing protein</fullName>
    </submittedName>
</protein>
<accession>A0ABQ5BMN7</accession>
<dbReference type="Pfam" id="PF19259">
    <property type="entry name" value="Ty3_capsid"/>
    <property type="match status" value="1"/>
</dbReference>
<dbReference type="PANTHER" id="PTHR33223:SF6">
    <property type="entry name" value="CCHC-TYPE DOMAIN-CONTAINING PROTEIN"/>
    <property type="match status" value="1"/>
</dbReference>
<sequence>MVSAGNPNRNTKPTRIPVAKTGNYKKFISCHPFYFKGTEGAVDLIWWFEWTELVFSHSNSDEENKVTFATGTLTDDALSWWNSYAQPIGIDQANQITWIELKRLLTNKYCPRTEVKKMEDEFYNLAVKGNDLNTYIRRFQELAVLCPNMVPNVEKLMEVFISGLPRSIEGNVSASKPQTLEEAINIAQRLMDQIINHDSMQETNDRKQKLEDERNTIKYNNYQNNYNNNNHYHQQQNRKQEAFKIYTATNEYTRNQSLCERCTLHHIGPYTVKCKTCNKIDHLTKNCRNKTPTTRNNLQTISVTCNSYGKKGHYANQCSKSNRRATGKHT</sequence>
<dbReference type="EMBL" id="BQNB010013330">
    <property type="protein sequence ID" value="GJT14639.1"/>
    <property type="molecule type" value="Genomic_DNA"/>
</dbReference>
<feature type="domain" description="CCHC-type" evidence="1">
    <location>
        <begin position="304"/>
        <end position="320"/>
    </location>
</feature>